<dbReference type="GO" id="GO:0005776">
    <property type="term" value="C:autophagosome"/>
    <property type="evidence" value="ECO:0007669"/>
    <property type="project" value="TreeGrafter"/>
</dbReference>
<keyword evidence="1" id="KW-0472">Membrane</keyword>
<gene>
    <name evidence="3" type="ORF">KQX54_012994</name>
</gene>
<feature type="transmembrane region" description="Helical" evidence="1">
    <location>
        <begin position="102"/>
        <end position="125"/>
    </location>
</feature>
<accession>A0AAV7J3D5</accession>
<evidence type="ECO:0000313" key="4">
    <source>
        <dbReference type="Proteomes" id="UP000826195"/>
    </source>
</evidence>
<dbReference type="GO" id="GO:0005789">
    <property type="term" value="C:endoplasmic reticulum membrane"/>
    <property type="evidence" value="ECO:0007669"/>
    <property type="project" value="TreeGrafter"/>
</dbReference>
<dbReference type="GO" id="GO:0002218">
    <property type="term" value="P:activation of innate immune response"/>
    <property type="evidence" value="ECO:0007669"/>
    <property type="project" value="InterPro"/>
</dbReference>
<dbReference type="Proteomes" id="UP000826195">
    <property type="component" value="Unassembled WGS sequence"/>
</dbReference>
<protein>
    <recommendedName>
        <fullName evidence="2">STING ligand-binding domain-containing protein</fullName>
    </recommendedName>
</protein>
<feature type="transmembrane region" description="Helical" evidence="1">
    <location>
        <begin position="29"/>
        <end position="50"/>
    </location>
</feature>
<proteinExistence type="predicted"/>
<dbReference type="CDD" id="cd12146">
    <property type="entry name" value="STING_C"/>
    <property type="match status" value="1"/>
</dbReference>
<dbReference type="GO" id="GO:0032481">
    <property type="term" value="P:positive regulation of type I interferon production"/>
    <property type="evidence" value="ECO:0007669"/>
    <property type="project" value="InterPro"/>
</dbReference>
<dbReference type="PANTHER" id="PTHR34339:SF1">
    <property type="entry name" value="STIMULATOR OF INTERFERON GENES PROTEIN"/>
    <property type="match status" value="1"/>
</dbReference>
<dbReference type="Gene3D" id="1.20.5.5200">
    <property type="match status" value="1"/>
</dbReference>
<dbReference type="GO" id="GO:0045087">
    <property type="term" value="P:innate immune response"/>
    <property type="evidence" value="ECO:0007669"/>
    <property type="project" value="TreeGrafter"/>
</dbReference>
<dbReference type="GO" id="GO:0016239">
    <property type="term" value="P:positive regulation of macroautophagy"/>
    <property type="evidence" value="ECO:0007669"/>
    <property type="project" value="TreeGrafter"/>
</dbReference>
<dbReference type="GO" id="GO:0035438">
    <property type="term" value="F:cyclic-di-GMP binding"/>
    <property type="evidence" value="ECO:0007669"/>
    <property type="project" value="InterPro"/>
</dbReference>
<feature type="domain" description="STING ligand-binding" evidence="2">
    <location>
        <begin position="181"/>
        <end position="380"/>
    </location>
</feature>
<organism evidence="3 4">
    <name type="scientific">Cotesia glomerata</name>
    <name type="common">Lepidopteran parasitic wasp</name>
    <name type="synonym">Apanteles glomeratus</name>
    <dbReference type="NCBI Taxonomy" id="32391"/>
    <lineage>
        <taxon>Eukaryota</taxon>
        <taxon>Metazoa</taxon>
        <taxon>Ecdysozoa</taxon>
        <taxon>Arthropoda</taxon>
        <taxon>Hexapoda</taxon>
        <taxon>Insecta</taxon>
        <taxon>Pterygota</taxon>
        <taxon>Neoptera</taxon>
        <taxon>Endopterygota</taxon>
        <taxon>Hymenoptera</taxon>
        <taxon>Apocrita</taxon>
        <taxon>Ichneumonoidea</taxon>
        <taxon>Braconidae</taxon>
        <taxon>Microgastrinae</taxon>
        <taxon>Cotesia</taxon>
    </lineage>
</organism>
<dbReference type="AlphaFoldDB" id="A0AAV7J3D5"/>
<evidence type="ECO:0000259" key="2">
    <source>
        <dbReference type="Pfam" id="PF15009"/>
    </source>
</evidence>
<keyword evidence="4" id="KW-1185">Reference proteome</keyword>
<feature type="transmembrane region" description="Helical" evidence="1">
    <location>
        <begin position="62"/>
        <end position="82"/>
    </location>
</feature>
<sequence>MEVMEEKKNDSNEKQESVLIYPHQPSMTVYILLITAVSIIIIGVSVRLIYKDSYLKAFIDNLTTFVVCFMMLTLGSLMLRTINFLAELEYLKSHHDNQVKKIFTNTFEFNVTSIVFSVVCCLYILMFAIRKGDILSYTRALDSTSNILMILLSIIVSQSIGLFRCKFNSVYTSSTAEGGIDYGTGMAHNYYYGYLRIILSSDGASNPGLRAKMEVYESNQSTSDVQIKIPVKKLFILIPESGHIPPDLRDASNYWLESTTSLDNEVRDRAGVKKRIYRNTVYKIHPGGEGNKRKPVYIVVEGATPVLTFYEVLQHAHKHTDTYKNYRHQIIAAFYKTLQDLLNENAESRDTCELVYFKDYDDDGKRVNIGEILLERIRKEAPNCC</sequence>
<dbReference type="InterPro" id="IPR033952">
    <property type="entry name" value="STING_C"/>
</dbReference>
<evidence type="ECO:0000313" key="3">
    <source>
        <dbReference type="EMBL" id="KAH0564594.1"/>
    </source>
</evidence>
<comment type="caution">
    <text evidence="3">The sequence shown here is derived from an EMBL/GenBank/DDBJ whole genome shotgun (WGS) entry which is preliminary data.</text>
</comment>
<dbReference type="GO" id="GO:0000045">
    <property type="term" value="P:autophagosome assembly"/>
    <property type="evidence" value="ECO:0007669"/>
    <property type="project" value="TreeGrafter"/>
</dbReference>
<dbReference type="Gene3D" id="3.40.50.12100">
    <property type="entry name" value="Stimulator of interferon genes protein"/>
    <property type="match status" value="1"/>
</dbReference>
<dbReference type="InterPro" id="IPR029158">
    <property type="entry name" value="STING"/>
</dbReference>
<keyword evidence="1" id="KW-0812">Transmembrane</keyword>
<dbReference type="PANTHER" id="PTHR34339">
    <property type="entry name" value="STIMULATOR OF INTERFERON GENES PROTEIN"/>
    <property type="match status" value="1"/>
</dbReference>
<dbReference type="InterPro" id="IPR055432">
    <property type="entry name" value="STING_LBD"/>
</dbReference>
<dbReference type="GO" id="GO:0061709">
    <property type="term" value="P:reticulophagy"/>
    <property type="evidence" value="ECO:0007669"/>
    <property type="project" value="TreeGrafter"/>
</dbReference>
<feature type="transmembrane region" description="Helical" evidence="1">
    <location>
        <begin position="146"/>
        <end position="163"/>
    </location>
</feature>
<keyword evidence="1" id="KW-1133">Transmembrane helix</keyword>
<dbReference type="InterPro" id="IPR038623">
    <property type="entry name" value="STING_C_sf"/>
</dbReference>
<dbReference type="EMBL" id="JAHXZJ010000002">
    <property type="protein sequence ID" value="KAH0564594.1"/>
    <property type="molecule type" value="Genomic_DNA"/>
</dbReference>
<dbReference type="Pfam" id="PF15009">
    <property type="entry name" value="STING_LBD"/>
    <property type="match status" value="1"/>
</dbReference>
<evidence type="ECO:0000256" key="1">
    <source>
        <dbReference type="SAM" id="Phobius"/>
    </source>
</evidence>
<dbReference type="GO" id="GO:0061507">
    <property type="term" value="F:2',3'-cyclic GMP-AMP binding"/>
    <property type="evidence" value="ECO:0007669"/>
    <property type="project" value="TreeGrafter"/>
</dbReference>
<name>A0AAV7J3D5_COTGL</name>
<reference evidence="3 4" key="1">
    <citation type="journal article" date="2021" name="J. Hered.">
        <title>A chromosome-level genome assembly of the parasitoid wasp, Cotesia glomerata (Hymenoptera: Braconidae).</title>
        <authorList>
            <person name="Pinto B.J."/>
            <person name="Weis J.J."/>
            <person name="Gamble T."/>
            <person name="Ode P.J."/>
            <person name="Paul R."/>
            <person name="Zaspel J.M."/>
        </authorList>
    </citation>
    <scope>NUCLEOTIDE SEQUENCE [LARGE SCALE GENOMIC DNA]</scope>
    <source>
        <strain evidence="3">CgM1</strain>
    </source>
</reference>